<accession>A0ABW5JHV8</accession>
<dbReference type="EMBL" id="JBHULI010000001">
    <property type="protein sequence ID" value="MFD2530983.1"/>
    <property type="molecule type" value="Genomic_DNA"/>
</dbReference>
<keyword evidence="12" id="KW-1185">Reference proteome</keyword>
<dbReference type="InterPro" id="IPR001048">
    <property type="entry name" value="Asp/Glu/Uridylate_kinase"/>
</dbReference>
<evidence type="ECO:0000256" key="5">
    <source>
        <dbReference type="ARBA" id="ARBA00022741"/>
    </source>
</evidence>
<dbReference type="CDD" id="cd04238">
    <property type="entry name" value="AAK_NAGK-like"/>
    <property type="match status" value="1"/>
</dbReference>
<proteinExistence type="inferred from homology"/>
<dbReference type="NCBIfam" id="TIGR00761">
    <property type="entry name" value="argB"/>
    <property type="match status" value="1"/>
</dbReference>
<evidence type="ECO:0000256" key="4">
    <source>
        <dbReference type="ARBA" id="ARBA00022679"/>
    </source>
</evidence>
<evidence type="ECO:0000313" key="11">
    <source>
        <dbReference type="EMBL" id="MFD2530983.1"/>
    </source>
</evidence>
<sequence length="254" mass="27096">MNSIKVIKVGGKVIDDDQKLDTFLEAFMSITGPKVLVHGGGSVASVLGERLGIKPNLMDGRRITDAETLEVITMVYGGLVNKKIVAKLQSLGGNALGLSGADLNIISAKKRDPEPIDFGWVGDVEQVNSQWFLKLLGEGVIPVLAPLTHDGSGHMLNTNADTIASSVASALSSDLETELILCFEQAGVMNGEKLITEMNLLLYRHLKGTGIVTDGMIPKIEVGFQALKNGAKKVSIRHYEDVAKPDSGTVFISN</sequence>
<protein>
    <recommendedName>
        <fullName evidence="9">Acetylglutamate kinase</fullName>
        <ecNumber evidence="9">2.7.2.8</ecNumber>
    </recommendedName>
    <alternativeName>
        <fullName evidence="9">N-acetyl-L-glutamate 5-phosphotransferase</fullName>
    </alternativeName>
    <alternativeName>
        <fullName evidence="9">NAG kinase</fullName>
        <shortName evidence="9">NAGK</shortName>
    </alternativeName>
</protein>
<evidence type="ECO:0000256" key="6">
    <source>
        <dbReference type="ARBA" id="ARBA00022777"/>
    </source>
</evidence>
<dbReference type="InterPro" id="IPR004662">
    <property type="entry name" value="AcgluKinase_fam"/>
</dbReference>
<keyword evidence="9" id="KW-0963">Cytoplasm</keyword>
<evidence type="ECO:0000256" key="1">
    <source>
        <dbReference type="ARBA" id="ARBA00004828"/>
    </source>
</evidence>
<evidence type="ECO:0000313" key="12">
    <source>
        <dbReference type="Proteomes" id="UP001597460"/>
    </source>
</evidence>
<dbReference type="HAMAP" id="MF_00082">
    <property type="entry name" value="ArgB"/>
    <property type="match status" value="1"/>
</dbReference>
<feature type="binding site" evidence="9">
    <location>
        <begin position="40"/>
        <end position="41"/>
    </location>
    <ligand>
        <name>substrate</name>
    </ligand>
</feature>
<feature type="binding site" evidence="9">
    <location>
        <position position="157"/>
    </location>
    <ligand>
        <name>substrate</name>
    </ligand>
</feature>
<feature type="binding site" evidence="9">
    <location>
        <position position="62"/>
    </location>
    <ligand>
        <name>substrate</name>
    </ligand>
</feature>
<keyword evidence="7 9" id="KW-0067">ATP-binding</keyword>
<comment type="function">
    <text evidence="9">Catalyzes the ATP-dependent phosphorylation of N-acetyl-L-glutamate.</text>
</comment>
<comment type="similarity">
    <text evidence="9">Belongs to the acetylglutamate kinase family. ArgB subfamily.</text>
</comment>
<dbReference type="GO" id="GO:0003991">
    <property type="term" value="F:acetylglutamate kinase activity"/>
    <property type="evidence" value="ECO:0007669"/>
    <property type="project" value="UniProtKB-EC"/>
</dbReference>
<keyword evidence="5 9" id="KW-0547">Nucleotide-binding</keyword>
<evidence type="ECO:0000259" key="10">
    <source>
        <dbReference type="Pfam" id="PF00696"/>
    </source>
</evidence>
<organism evidence="11 12">
    <name type="scientific">Gracilimonas halophila</name>
    <dbReference type="NCBI Taxonomy" id="1834464"/>
    <lineage>
        <taxon>Bacteria</taxon>
        <taxon>Pseudomonadati</taxon>
        <taxon>Balneolota</taxon>
        <taxon>Balneolia</taxon>
        <taxon>Balneolales</taxon>
        <taxon>Balneolaceae</taxon>
        <taxon>Gracilimonas</taxon>
    </lineage>
</organism>
<comment type="caution">
    <text evidence="11">The sequence shown here is derived from an EMBL/GenBank/DDBJ whole genome shotgun (WGS) entry which is preliminary data.</text>
</comment>
<dbReference type="InterPro" id="IPR036393">
    <property type="entry name" value="AceGlu_kinase-like_sf"/>
</dbReference>
<reference evidence="12" key="1">
    <citation type="journal article" date="2019" name="Int. J. Syst. Evol. Microbiol.">
        <title>The Global Catalogue of Microorganisms (GCM) 10K type strain sequencing project: providing services to taxonomists for standard genome sequencing and annotation.</title>
        <authorList>
            <consortium name="The Broad Institute Genomics Platform"/>
            <consortium name="The Broad Institute Genome Sequencing Center for Infectious Disease"/>
            <person name="Wu L."/>
            <person name="Ma J."/>
        </authorList>
    </citation>
    <scope>NUCLEOTIDE SEQUENCE [LARGE SCALE GENOMIC DNA]</scope>
    <source>
        <strain evidence="12">KCTC 52042</strain>
    </source>
</reference>
<dbReference type="PANTHER" id="PTHR23342">
    <property type="entry name" value="N-ACETYLGLUTAMATE SYNTHASE"/>
    <property type="match status" value="1"/>
</dbReference>
<keyword evidence="2 9" id="KW-0055">Arginine biosynthesis</keyword>
<comment type="subcellular location">
    <subcellularLocation>
        <location evidence="9">Cytoplasm</location>
    </subcellularLocation>
</comment>
<feature type="site" description="Transition state stabilizer" evidence="9">
    <location>
        <position position="8"/>
    </location>
</feature>
<dbReference type="Gene3D" id="3.40.1160.10">
    <property type="entry name" value="Acetylglutamate kinase-like"/>
    <property type="match status" value="1"/>
</dbReference>
<dbReference type="Proteomes" id="UP001597460">
    <property type="component" value="Unassembled WGS sequence"/>
</dbReference>
<dbReference type="PANTHER" id="PTHR23342:SF0">
    <property type="entry name" value="N-ACETYLGLUTAMATE SYNTHASE, MITOCHONDRIAL"/>
    <property type="match status" value="1"/>
</dbReference>
<dbReference type="Pfam" id="PF00696">
    <property type="entry name" value="AA_kinase"/>
    <property type="match status" value="1"/>
</dbReference>
<evidence type="ECO:0000256" key="7">
    <source>
        <dbReference type="ARBA" id="ARBA00022840"/>
    </source>
</evidence>
<evidence type="ECO:0000256" key="8">
    <source>
        <dbReference type="ARBA" id="ARBA00048141"/>
    </source>
</evidence>
<feature type="domain" description="Aspartate/glutamate/uridylate kinase" evidence="10">
    <location>
        <begin position="4"/>
        <end position="237"/>
    </location>
</feature>
<dbReference type="PIRSF" id="PIRSF000728">
    <property type="entry name" value="NAGK"/>
    <property type="match status" value="1"/>
</dbReference>
<gene>
    <name evidence="9 11" type="primary">argB</name>
    <name evidence="11" type="ORF">ACFSVN_00825</name>
</gene>
<evidence type="ECO:0000256" key="9">
    <source>
        <dbReference type="HAMAP-Rule" id="MF_00082"/>
    </source>
</evidence>
<dbReference type="InterPro" id="IPR037528">
    <property type="entry name" value="ArgB"/>
</dbReference>
<evidence type="ECO:0000256" key="2">
    <source>
        <dbReference type="ARBA" id="ARBA00022571"/>
    </source>
</evidence>
<dbReference type="RefSeq" id="WP_390297161.1">
    <property type="nucleotide sequence ID" value="NZ_JBHULI010000001.1"/>
</dbReference>
<feature type="site" description="Transition state stabilizer" evidence="9">
    <location>
        <position position="219"/>
    </location>
</feature>
<comment type="catalytic activity">
    <reaction evidence="8 9">
        <text>N-acetyl-L-glutamate + ATP = N-acetyl-L-glutamyl 5-phosphate + ADP</text>
        <dbReference type="Rhea" id="RHEA:14629"/>
        <dbReference type="ChEBI" id="CHEBI:30616"/>
        <dbReference type="ChEBI" id="CHEBI:44337"/>
        <dbReference type="ChEBI" id="CHEBI:57936"/>
        <dbReference type="ChEBI" id="CHEBI:456216"/>
        <dbReference type="EC" id="2.7.2.8"/>
    </reaction>
</comment>
<keyword evidence="3 9" id="KW-0028">Amino-acid biosynthesis</keyword>
<keyword evidence="4 9" id="KW-0808">Transferase</keyword>
<comment type="pathway">
    <text evidence="1 9">Amino-acid biosynthesis; L-arginine biosynthesis; N(2)-acetyl-L-ornithine from L-glutamate: step 2/4.</text>
</comment>
<evidence type="ECO:0000256" key="3">
    <source>
        <dbReference type="ARBA" id="ARBA00022605"/>
    </source>
</evidence>
<dbReference type="EC" id="2.7.2.8" evidence="9"/>
<keyword evidence="6 9" id="KW-0418">Kinase</keyword>
<dbReference type="SUPFAM" id="SSF53633">
    <property type="entry name" value="Carbamate kinase-like"/>
    <property type="match status" value="1"/>
</dbReference>
<name>A0ABW5JHV8_9BACT</name>